<dbReference type="EMBL" id="CP027666">
    <property type="protein sequence ID" value="AVO35042.1"/>
    <property type="molecule type" value="Genomic_DNA"/>
</dbReference>
<name>A0A2S0MGM1_9BURK</name>
<sequence>MRRVLKADALLCLAAAVLHLGFAARLDSLLGLPAPLLVGPGVFLLAYVALLAAMATSRAVWSWLFPLIVGGNVGWGLCCIGLSAAGGVTALGHAYLWLNALAVFVFAALQWRGWRATPAGGSAWRAA</sequence>
<keyword evidence="3" id="KW-1185">Reference proteome</keyword>
<dbReference type="KEGG" id="otk:C6570_12955"/>
<feature type="transmembrane region" description="Helical" evidence="1">
    <location>
        <begin position="90"/>
        <end position="109"/>
    </location>
</feature>
<dbReference type="Proteomes" id="UP000239709">
    <property type="component" value="Chromosome"/>
</dbReference>
<feature type="transmembrane region" description="Helical" evidence="1">
    <location>
        <begin position="60"/>
        <end position="84"/>
    </location>
</feature>
<dbReference type="AlphaFoldDB" id="A0A2S0MGM1"/>
<evidence type="ECO:0000313" key="2">
    <source>
        <dbReference type="EMBL" id="AVO35042.1"/>
    </source>
</evidence>
<accession>A0A2S0MGM1</accession>
<reference evidence="2 3" key="1">
    <citation type="submission" date="2018-03" db="EMBL/GenBank/DDBJ databases">
        <title>Genome sequencing of Ottowia sp.</title>
        <authorList>
            <person name="Kim S.-J."/>
            <person name="Heo J."/>
            <person name="Kwon S.-W."/>
        </authorList>
    </citation>
    <scope>NUCLEOTIDE SEQUENCE [LARGE SCALE GENOMIC DNA]</scope>
    <source>
        <strain evidence="2 3">KADR8-3</strain>
    </source>
</reference>
<evidence type="ECO:0000256" key="1">
    <source>
        <dbReference type="SAM" id="Phobius"/>
    </source>
</evidence>
<feature type="transmembrane region" description="Helical" evidence="1">
    <location>
        <begin position="33"/>
        <end position="53"/>
    </location>
</feature>
<keyword evidence="1" id="KW-1133">Transmembrane helix</keyword>
<evidence type="ECO:0000313" key="3">
    <source>
        <dbReference type="Proteomes" id="UP000239709"/>
    </source>
</evidence>
<keyword evidence="1" id="KW-0472">Membrane</keyword>
<keyword evidence="1" id="KW-0812">Transmembrane</keyword>
<organism evidence="2 3">
    <name type="scientific">Ottowia oryzae</name>
    <dbReference type="NCBI Taxonomy" id="2109914"/>
    <lineage>
        <taxon>Bacteria</taxon>
        <taxon>Pseudomonadati</taxon>
        <taxon>Pseudomonadota</taxon>
        <taxon>Betaproteobacteria</taxon>
        <taxon>Burkholderiales</taxon>
        <taxon>Comamonadaceae</taxon>
        <taxon>Ottowia</taxon>
    </lineage>
</organism>
<proteinExistence type="predicted"/>
<protein>
    <submittedName>
        <fullName evidence="2">Uncharacterized protein</fullName>
    </submittedName>
</protein>
<gene>
    <name evidence="2" type="ORF">C6570_12955</name>
</gene>